<reference evidence="3 4" key="1">
    <citation type="submission" date="2019-03" db="EMBL/GenBank/DDBJ databases">
        <title>First draft genome of Liparis tanakae, snailfish: a comprehensive survey of snailfish specific genes.</title>
        <authorList>
            <person name="Kim W."/>
            <person name="Song I."/>
            <person name="Jeong J.-H."/>
            <person name="Kim D."/>
            <person name="Kim S."/>
            <person name="Ryu S."/>
            <person name="Song J.Y."/>
            <person name="Lee S.K."/>
        </authorList>
    </citation>
    <scope>NUCLEOTIDE SEQUENCE [LARGE SCALE GENOMIC DNA]</scope>
    <source>
        <tissue evidence="3">Muscle</tissue>
    </source>
</reference>
<comment type="caution">
    <text evidence="3">The sequence shown here is derived from an EMBL/GenBank/DDBJ whole genome shotgun (WGS) entry which is preliminary data.</text>
</comment>
<gene>
    <name evidence="3" type="ORF">EYF80_038151</name>
</gene>
<keyword evidence="4" id="KW-1185">Reference proteome</keyword>
<feature type="transmembrane region" description="Helical" evidence="2">
    <location>
        <begin position="12"/>
        <end position="34"/>
    </location>
</feature>
<dbReference type="AlphaFoldDB" id="A0A4Z2GEP2"/>
<keyword evidence="2" id="KW-0812">Transmembrane</keyword>
<name>A0A4Z2GEP2_9TELE</name>
<dbReference type="EMBL" id="SRLO01000575">
    <property type="protein sequence ID" value="TNN51635.1"/>
    <property type="molecule type" value="Genomic_DNA"/>
</dbReference>
<evidence type="ECO:0000313" key="3">
    <source>
        <dbReference type="EMBL" id="TNN51635.1"/>
    </source>
</evidence>
<sequence>MKTTCSAAACCLLFKGYVVLIGWMLSLWFSVLLLNRHATGWDYVNVIIPDFRMKTPLNKQRLGEHHPLPARGCRRRYQHETGISDRPGNINLETVTKRRDAGEEEEEEEEEGNRNNGSLWGEKTGPVAEVPEDHQPHDGQLH</sequence>
<organism evidence="3 4">
    <name type="scientific">Liparis tanakae</name>
    <name type="common">Tanaka's snailfish</name>
    <dbReference type="NCBI Taxonomy" id="230148"/>
    <lineage>
        <taxon>Eukaryota</taxon>
        <taxon>Metazoa</taxon>
        <taxon>Chordata</taxon>
        <taxon>Craniata</taxon>
        <taxon>Vertebrata</taxon>
        <taxon>Euteleostomi</taxon>
        <taxon>Actinopterygii</taxon>
        <taxon>Neopterygii</taxon>
        <taxon>Teleostei</taxon>
        <taxon>Neoteleostei</taxon>
        <taxon>Acanthomorphata</taxon>
        <taxon>Eupercaria</taxon>
        <taxon>Perciformes</taxon>
        <taxon>Cottioidei</taxon>
        <taxon>Cottales</taxon>
        <taxon>Liparidae</taxon>
        <taxon>Liparis</taxon>
    </lineage>
</organism>
<feature type="compositionally biased region" description="Basic and acidic residues" evidence="1">
    <location>
        <begin position="131"/>
        <end position="142"/>
    </location>
</feature>
<protein>
    <submittedName>
        <fullName evidence="3">Uncharacterized protein</fullName>
    </submittedName>
</protein>
<evidence type="ECO:0000313" key="4">
    <source>
        <dbReference type="Proteomes" id="UP000314294"/>
    </source>
</evidence>
<evidence type="ECO:0000256" key="2">
    <source>
        <dbReference type="SAM" id="Phobius"/>
    </source>
</evidence>
<keyword evidence="2" id="KW-0472">Membrane</keyword>
<accession>A0A4Z2GEP2</accession>
<keyword evidence="2" id="KW-1133">Transmembrane helix</keyword>
<evidence type="ECO:0000256" key="1">
    <source>
        <dbReference type="SAM" id="MobiDB-lite"/>
    </source>
</evidence>
<proteinExistence type="predicted"/>
<feature type="region of interest" description="Disordered" evidence="1">
    <location>
        <begin position="79"/>
        <end position="142"/>
    </location>
</feature>
<feature type="compositionally biased region" description="Acidic residues" evidence="1">
    <location>
        <begin position="102"/>
        <end position="111"/>
    </location>
</feature>
<dbReference type="Proteomes" id="UP000314294">
    <property type="component" value="Unassembled WGS sequence"/>
</dbReference>